<keyword evidence="2" id="KW-1185">Reference proteome</keyword>
<accession>A0A7J7GC48</accession>
<evidence type="ECO:0000313" key="1">
    <source>
        <dbReference type="EMBL" id="KAF5938282.1"/>
    </source>
</evidence>
<dbReference type="Proteomes" id="UP000593564">
    <property type="component" value="Unassembled WGS sequence"/>
</dbReference>
<sequence>MKPLNSVNLECVFCHNDVETVKHILLACPFVWRLWSNIVRWWGFQWVMPGSVDGLLQWWYGCSMSKLEKKIWMVIPMATHWSIWRHRNECVFNGLQLEFEALCDILKVRVALWTKALPLQVAAFVNDLVYNLQQVKFCLRSGG</sequence>
<dbReference type="EMBL" id="JACBKZ010000012">
    <property type="protein sequence ID" value="KAF5938282.1"/>
    <property type="molecule type" value="Genomic_DNA"/>
</dbReference>
<dbReference type="AlphaFoldDB" id="A0A7J7GC48"/>
<comment type="caution">
    <text evidence="1">The sequence shown here is derived from an EMBL/GenBank/DDBJ whole genome shotgun (WGS) entry which is preliminary data.</text>
</comment>
<proteinExistence type="predicted"/>
<reference evidence="2" key="1">
    <citation type="journal article" date="2020" name="Nat. Commun.">
        <title>Genome assembly of wild tea tree DASZ reveals pedigree and selection history of tea varieties.</title>
        <authorList>
            <person name="Zhang W."/>
            <person name="Zhang Y."/>
            <person name="Qiu H."/>
            <person name="Guo Y."/>
            <person name="Wan H."/>
            <person name="Zhang X."/>
            <person name="Scossa F."/>
            <person name="Alseekh S."/>
            <person name="Zhang Q."/>
            <person name="Wang P."/>
            <person name="Xu L."/>
            <person name="Schmidt M.H."/>
            <person name="Jia X."/>
            <person name="Li D."/>
            <person name="Zhu A."/>
            <person name="Guo F."/>
            <person name="Chen W."/>
            <person name="Ni D."/>
            <person name="Usadel B."/>
            <person name="Fernie A.R."/>
            <person name="Wen W."/>
        </authorList>
    </citation>
    <scope>NUCLEOTIDE SEQUENCE [LARGE SCALE GENOMIC DNA]</scope>
    <source>
        <strain evidence="2">cv. G240</strain>
    </source>
</reference>
<gene>
    <name evidence="1" type="ORF">HYC85_025788</name>
</gene>
<reference evidence="1 2" key="2">
    <citation type="submission" date="2020-07" db="EMBL/GenBank/DDBJ databases">
        <title>Genome assembly of wild tea tree DASZ reveals pedigree and selection history of tea varieties.</title>
        <authorList>
            <person name="Zhang W."/>
        </authorList>
    </citation>
    <scope>NUCLEOTIDE SEQUENCE [LARGE SCALE GENOMIC DNA]</scope>
    <source>
        <strain evidence="2">cv. G240</strain>
        <tissue evidence="1">Leaf</tissue>
    </source>
</reference>
<evidence type="ECO:0008006" key="3">
    <source>
        <dbReference type="Google" id="ProtNLM"/>
    </source>
</evidence>
<organism evidence="1 2">
    <name type="scientific">Camellia sinensis</name>
    <name type="common">Tea plant</name>
    <name type="synonym">Thea sinensis</name>
    <dbReference type="NCBI Taxonomy" id="4442"/>
    <lineage>
        <taxon>Eukaryota</taxon>
        <taxon>Viridiplantae</taxon>
        <taxon>Streptophyta</taxon>
        <taxon>Embryophyta</taxon>
        <taxon>Tracheophyta</taxon>
        <taxon>Spermatophyta</taxon>
        <taxon>Magnoliopsida</taxon>
        <taxon>eudicotyledons</taxon>
        <taxon>Gunneridae</taxon>
        <taxon>Pentapetalae</taxon>
        <taxon>asterids</taxon>
        <taxon>Ericales</taxon>
        <taxon>Theaceae</taxon>
        <taxon>Camellia</taxon>
    </lineage>
</organism>
<protein>
    <recommendedName>
        <fullName evidence="3">Reverse transcriptase zinc-binding domain-containing protein</fullName>
    </recommendedName>
</protein>
<evidence type="ECO:0000313" key="2">
    <source>
        <dbReference type="Proteomes" id="UP000593564"/>
    </source>
</evidence>
<name>A0A7J7GC48_CAMSI</name>